<evidence type="ECO:0000256" key="2">
    <source>
        <dbReference type="ARBA" id="ARBA00022630"/>
    </source>
</evidence>
<evidence type="ECO:0000256" key="1">
    <source>
        <dbReference type="ARBA" id="ARBA00007992"/>
    </source>
</evidence>
<dbReference type="STRING" id="363999.A0A439D488"/>
<keyword evidence="3" id="KW-0274">FAD</keyword>
<dbReference type="Gene3D" id="3.50.50.60">
    <property type="entry name" value="FAD/NAD(P)-binding domain"/>
    <property type="match status" value="2"/>
</dbReference>
<dbReference type="PANTHER" id="PTHR46720:SF3">
    <property type="entry name" value="FAD-BINDING DOMAIN-CONTAINING PROTEIN-RELATED"/>
    <property type="match status" value="1"/>
</dbReference>
<evidence type="ECO:0008006" key="7">
    <source>
        <dbReference type="Google" id="ProtNLM"/>
    </source>
</evidence>
<proteinExistence type="inferred from homology"/>
<dbReference type="InterPro" id="IPR051104">
    <property type="entry name" value="FAD_monoxygenase"/>
</dbReference>
<comment type="similarity">
    <text evidence="1">Belongs to the paxM FAD-dependent monooxygenase family.</text>
</comment>
<dbReference type="AlphaFoldDB" id="A0A439D488"/>
<dbReference type="PRINTS" id="PR00420">
    <property type="entry name" value="RNGMNOXGNASE"/>
</dbReference>
<gene>
    <name evidence="5" type="ORF">EKO27_g5884</name>
</gene>
<dbReference type="GO" id="GO:0016491">
    <property type="term" value="F:oxidoreductase activity"/>
    <property type="evidence" value="ECO:0007669"/>
    <property type="project" value="UniProtKB-KW"/>
</dbReference>
<comment type="caution">
    <text evidence="5">The sequence shown here is derived from an EMBL/GenBank/DDBJ whole genome shotgun (WGS) entry which is preliminary data.</text>
</comment>
<dbReference type="PANTHER" id="PTHR46720">
    <property type="entry name" value="HYDROXYLASE, PUTATIVE (AFU_ORTHOLOGUE AFUA_3G01460)-RELATED"/>
    <property type="match status" value="1"/>
</dbReference>
<keyword evidence="2" id="KW-0285">Flavoprotein</keyword>
<keyword evidence="6" id="KW-1185">Reference proteome</keyword>
<protein>
    <recommendedName>
        <fullName evidence="7">FAD-binding domain-containing protein</fullName>
    </recommendedName>
</protein>
<dbReference type="InterPro" id="IPR036188">
    <property type="entry name" value="FAD/NAD-bd_sf"/>
</dbReference>
<dbReference type="GO" id="GO:0044550">
    <property type="term" value="P:secondary metabolite biosynthetic process"/>
    <property type="evidence" value="ECO:0007669"/>
    <property type="project" value="TreeGrafter"/>
</dbReference>
<name>A0A439D488_9PEZI</name>
<accession>A0A439D488</accession>
<keyword evidence="4" id="KW-0560">Oxidoreductase</keyword>
<dbReference type="Proteomes" id="UP000286045">
    <property type="component" value="Unassembled WGS sequence"/>
</dbReference>
<evidence type="ECO:0000313" key="5">
    <source>
        <dbReference type="EMBL" id="RWA09225.1"/>
    </source>
</evidence>
<dbReference type="SUPFAM" id="SSF51905">
    <property type="entry name" value="FAD/NAD(P)-binding domain"/>
    <property type="match status" value="1"/>
</dbReference>
<reference evidence="5 6" key="1">
    <citation type="submission" date="2018-12" db="EMBL/GenBank/DDBJ databases">
        <title>Draft genome sequence of Xylaria grammica IHI A82.</title>
        <authorList>
            <person name="Buettner E."/>
            <person name="Kellner H."/>
        </authorList>
    </citation>
    <scope>NUCLEOTIDE SEQUENCE [LARGE SCALE GENOMIC DNA]</scope>
    <source>
        <strain evidence="5 6">IHI A82</strain>
    </source>
</reference>
<sequence>MATNRFRVAIVGGGLAGATLANALIRVSQMDVHVFESAAEFSERGAAVGLGINAQRALNKIISAPAAVALLDKAGGVPTNTSRLVLGSGPEAGSLILDLAEGDPGRTLHRASLLRELLAPLPNDSLHANKQLVTIKTNDEGVELSFQDDSVYQFDAVIGADGIFSAVRDHVLGDQAAAYAASPAGFWDCRNLVPSDKAKAVLGDDYFEVDRQWDWVGEGAFLMHDPLESRTVVQCVVSAIERDPGTNPKDRKRPLSRELLEESLHGWLDGPIAKGIIDGAGIGLAIEDAMVLGVLLAKVSSKEDFECAFQAYDTVRRPRCQRIIDSSRETGHILCGQSGLQADELRGLLAPQWNFLFGLDMSAHKQDAMDNMREFQQKT</sequence>
<dbReference type="EMBL" id="RYZI01000163">
    <property type="protein sequence ID" value="RWA09225.1"/>
    <property type="molecule type" value="Genomic_DNA"/>
</dbReference>
<organism evidence="5 6">
    <name type="scientific">Xylaria grammica</name>
    <dbReference type="NCBI Taxonomy" id="363999"/>
    <lineage>
        <taxon>Eukaryota</taxon>
        <taxon>Fungi</taxon>
        <taxon>Dikarya</taxon>
        <taxon>Ascomycota</taxon>
        <taxon>Pezizomycotina</taxon>
        <taxon>Sordariomycetes</taxon>
        <taxon>Xylariomycetidae</taxon>
        <taxon>Xylariales</taxon>
        <taxon>Xylariaceae</taxon>
        <taxon>Xylaria</taxon>
    </lineage>
</organism>
<evidence type="ECO:0000313" key="6">
    <source>
        <dbReference type="Proteomes" id="UP000286045"/>
    </source>
</evidence>
<evidence type="ECO:0000256" key="4">
    <source>
        <dbReference type="ARBA" id="ARBA00023002"/>
    </source>
</evidence>
<evidence type="ECO:0000256" key="3">
    <source>
        <dbReference type="ARBA" id="ARBA00022827"/>
    </source>
</evidence>